<sequence>MAPLEAAKYQILVLFLLAGGGTLGAILVSYCVIQRVTDARDRLRLDRLAPEPARKG</sequence>
<reference evidence="2" key="1">
    <citation type="submission" date="2019-08" db="EMBL/GenBank/DDBJ databases">
        <authorList>
            <person name="Kucharzyk K."/>
            <person name="Murdoch R.W."/>
            <person name="Higgins S."/>
            <person name="Loffler F."/>
        </authorList>
    </citation>
    <scope>NUCLEOTIDE SEQUENCE</scope>
</reference>
<comment type="caution">
    <text evidence="2">The sequence shown here is derived from an EMBL/GenBank/DDBJ whole genome shotgun (WGS) entry which is preliminary data.</text>
</comment>
<protein>
    <submittedName>
        <fullName evidence="2">Uncharacterized protein</fullName>
    </submittedName>
</protein>
<dbReference type="EMBL" id="VSSQ01108233">
    <property type="protein sequence ID" value="MPN47049.1"/>
    <property type="molecule type" value="Genomic_DNA"/>
</dbReference>
<dbReference type="AlphaFoldDB" id="A0A645I9E8"/>
<keyword evidence="1" id="KW-1133">Transmembrane helix</keyword>
<proteinExistence type="predicted"/>
<keyword evidence="1" id="KW-0812">Transmembrane</keyword>
<dbReference type="InterPro" id="IPR005226">
    <property type="entry name" value="UPF0014_fam"/>
</dbReference>
<keyword evidence="1" id="KW-0472">Membrane</keyword>
<evidence type="ECO:0000313" key="2">
    <source>
        <dbReference type="EMBL" id="MPN47049.1"/>
    </source>
</evidence>
<feature type="transmembrane region" description="Helical" evidence="1">
    <location>
        <begin position="12"/>
        <end position="33"/>
    </location>
</feature>
<accession>A0A645I9E8</accession>
<dbReference type="Pfam" id="PF03649">
    <property type="entry name" value="UPF0014"/>
    <property type="match status" value="1"/>
</dbReference>
<name>A0A645I9E8_9ZZZZ</name>
<organism evidence="2">
    <name type="scientific">bioreactor metagenome</name>
    <dbReference type="NCBI Taxonomy" id="1076179"/>
    <lineage>
        <taxon>unclassified sequences</taxon>
        <taxon>metagenomes</taxon>
        <taxon>ecological metagenomes</taxon>
    </lineage>
</organism>
<evidence type="ECO:0000256" key="1">
    <source>
        <dbReference type="SAM" id="Phobius"/>
    </source>
</evidence>
<gene>
    <name evidence="2" type="ORF">SDC9_194649</name>
</gene>